<feature type="region of interest" description="Disordered" evidence="3">
    <location>
        <begin position="255"/>
        <end position="275"/>
    </location>
</feature>
<feature type="compositionally biased region" description="Basic and acidic residues" evidence="3">
    <location>
        <begin position="120"/>
        <end position="129"/>
    </location>
</feature>
<keyword evidence="5" id="KW-1185">Reference proteome</keyword>
<feature type="compositionally biased region" description="Basic and acidic residues" evidence="3">
    <location>
        <begin position="58"/>
        <end position="83"/>
    </location>
</feature>
<dbReference type="eggNOG" id="ENOG502S0ZF">
    <property type="taxonomic scope" value="Eukaryota"/>
</dbReference>
<sequence length="549" mass="62081">MDRFRDISEDEVDHSFFDSDFEEAKKSESDSVFGKQNDCPKERIDKDTVNVNSKFGMQRKENDLAEKGNERREKIPSEEHPIENDNAQTRNSLSLTTSSRSEKLCNATTGHKIHLTIPDRIPKMVKEGENDYYTDGEESSDDGKKHYVRSKSAKPSSNIKKGISKKYSKSSSSSSLSSSSSSSGADSSTAESDNCTPESSPSLKKHLSAFLELDKKRPEKHHLDQPSAAPRRNYSFTREEVRQIDRENQRLLKELSRQAEKPGSRNMIPRRFSHPPKLYHSAVNRQKEQQRIERENLALLKRLEAVKPTVGMKRSEQLMDYHRNMGYLNSSPSLRRARSTLSQYSSLKCRQNDHSASACDIQEGQISFCTEVCAVASYMHSKLEKLEASTKTKLEPLTMPQLPSAHVGKEGFFSVLERFDLHLKNNLHNFLKKCHLTNSPTGIDHLDLRRNGQDHREEGMVHKIRSKRMHRLQTLLVVTALFSSTASHQTLGELQAGSAPWMPPLCGVVSSRRPCINGQEAERSIDGLREPSSGLQSILSIEAKAFLLN</sequence>
<evidence type="ECO:0000256" key="1">
    <source>
        <dbReference type="ARBA" id="ARBA00008315"/>
    </source>
</evidence>
<feature type="region of interest" description="Disordered" evidence="3">
    <location>
        <begin position="23"/>
        <end position="203"/>
    </location>
</feature>
<evidence type="ECO:0000313" key="4">
    <source>
        <dbReference type="EMBL" id="ELK23521.1"/>
    </source>
</evidence>
<dbReference type="EMBL" id="KB113572">
    <property type="protein sequence ID" value="ELK23521.1"/>
    <property type="molecule type" value="Genomic_DNA"/>
</dbReference>
<dbReference type="InterPro" id="IPR038791">
    <property type="entry name" value="Cfap97/Hemingway"/>
</dbReference>
<evidence type="ECO:0000313" key="5">
    <source>
        <dbReference type="Proteomes" id="UP000010556"/>
    </source>
</evidence>
<comment type="similarity">
    <text evidence="1">Belongs to the CFAP97 family.</text>
</comment>
<feature type="compositionally biased region" description="Polar residues" evidence="3">
    <location>
        <begin position="189"/>
        <end position="202"/>
    </location>
</feature>
<reference evidence="5" key="1">
    <citation type="journal article" date="2013" name="Science">
        <title>Comparative analysis of bat genomes provides insight into the evolution of flight and immunity.</title>
        <authorList>
            <person name="Zhang G."/>
            <person name="Cowled C."/>
            <person name="Shi Z."/>
            <person name="Huang Z."/>
            <person name="Bishop-Lilly K.A."/>
            <person name="Fang X."/>
            <person name="Wynne J.W."/>
            <person name="Xiong Z."/>
            <person name="Baker M.L."/>
            <person name="Zhao W."/>
            <person name="Tachedjian M."/>
            <person name="Zhu Y."/>
            <person name="Zhou P."/>
            <person name="Jiang X."/>
            <person name="Ng J."/>
            <person name="Yang L."/>
            <person name="Wu L."/>
            <person name="Xiao J."/>
            <person name="Feng Y."/>
            <person name="Chen Y."/>
            <person name="Sun X."/>
            <person name="Zhang Y."/>
            <person name="Marsh G.A."/>
            <person name="Crameri G."/>
            <person name="Broder C.C."/>
            <person name="Frey K.G."/>
            <person name="Wang L.F."/>
            <person name="Wang J."/>
        </authorList>
    </citation>
    <scope>NUCLEOTIDE SEQUENCE [LARGE SCALE GENOMIC DNA]</scope>
</reference>
<dbReference type="InterPro" id="IPR029488">
    <property type="entry name" value="Hmw/CFAP97"/>
</dbReference>
<feature type="compositionally biased region" description="Low complexity" evidence="3">
    <location>
        <begin position="89"/>
        <end position="99"/>
    </location>
</feature>
<feature type="region of interest" description="Disordered" evidence="3">
    <location>
        <begin position="216"/>
        <end position="238"/>
    </location>
</feature>
<dbReference type="AlphaFoldDB" id="L5LCE0"/>
<evidence type="ECO:0000256" key="2">
    <source>
        <dbReference type="ARBA" id="ARBA00021424"/>
    </source>
</evidence>
<dbReference type="Proteomes" id="UP000010556">
    <property type="component" value="Unassembled WGS sequence"/>
</dbReference>
<name>L5LCE0_MYODS</name>
<feature type="compositionally biased region" description="Basic and acidic residues" evidence="3">
    <location>
        <begin position="38"/>
        <end position="48"/>
    </location>
</feature>
<organism evidence="4 5">
    <name type="scientific">Myotis davidii</name>
    <name type="common">David's myotis</name>
    <dbReference type="NCBI Taxonomy" id="225400"/>
    <lineage>
        <taxon>Eukaryota</taxon>
        <taxon>Metazoa</taxon>
        <taxon>Chordata</taxon>
        <taxon>Craniata</taxon>
        <taxon>Vertebrata</taxon>
        <taxon>Euteleostomi</taxon>
        <taxon>Mammalia</taxon>
        <taxon>Eutheria</taxon>
        <taxon>Laurasiatheria</taxon>
        <taxon>Chiroptera</taxon>
        <taxon>Yangochiroptera</taxon>
        <taxon>Vespertilionidae</taxon>
        <taxon>Myotis</taxon>
    </lineage>
</organism>
<accession>L5LCE0</accession>
<feature type="compositionally biased region" description="Low complexity" evidence="3">
    <location>
        <begin position="169"/>
        <end position="188"/>
    </location>
</feature>
<dbReference type="Pfam" id="PF13879">
    <property type="entry name" value="Hmw_CFAP97"/>
    <property type="match status" value="1"/>
</dbReference>
<dbReference type="PANTHER" id="PTHR23035:SF1">
    <property type="entry name" value="CILIA- AND FLAGELLA-ASSOCIATED PROTEIN 97"/>
    <property type="match status" value="1"/>
</dbReference>
<protein>
    <recommendedName>
        <fullName evidence="2">Cilia- and flagella-associated protein 97</fullName>
    </recommendedName>
</protein>
<evidence type="ECO:0000256" key="3">
    <source>
        <dbReference type="SAM" id="MobiDB-lite"/>
    </source>
</evidence>
<dbReference type="GO" id="GO:0007283">
    <property type="term" value="P:spermatogenesis"/>
    <property type="evidence" value="ECO:0007669"/>
    <property type="project" value="TreeGrafter"/>
</dbReference>
<dbReference type="PANTHER" id="PTHR23035">
    <property type="entry name" value="CILIA- AND FLAGELLA-ASSOCIATED PROTEIN 97-RELATED"/>
    <property type="match status" value="1"/>
</dbReference>
<feature type="compositionally biased region" description="Acidic residues" evidence="3">
    <location>
        <begin position="130"/>
        <end position="140"/>
    </location>
</feature>
<proteinExistence type="inferred from homology"/>
<gene>
    <name evidence="4" type="ORF">MDA_GLEAN10021009</name>
</gene>